<keyword evidence="3" id="KW-1185">Reference proteome</keyword>
<comment type="caution">
    <text evidence="2">The sequence shown here is derived from an EMBL/GenBank/DDBJ whole genome shotgun (WGS) entry which is preliminary data.</text>
</comment>
<reference evidence="2" key="1">
    <citation type="submission" date="2015-05" db="EMBL/GenBank/DDBJ databases">
        <title>Permanent draft genome of Rhodopirellula islandicus K833.</title>
        <authorList>
            <person name="Kizina J."/>
            <person name="Richter M."/>
            <person name="Glockner F.O."/>
            <person name="Harder J."/>
        </authorList>
    </citation>
    <scope>NUCLEOTIDE SEQUENCE [LARGE SCALE GENOMIC DNA]</scope>
    <source>
        <strain evidence="2">K833</strain>
    </source>
</reference>
<dbReference type="AlphaFoldDB" id="A0A0J1B5V0"/>
<organism evidence="2 3">
    <name type="scientific">Rhodopirellula islandica</name>
    <dbReference type="NCBI Taxonomy" id="595434"/>
    <lineage>
        <taxon>Bacteria</taxon>
        <taxon>Pseudomonadati</taxon>
        <taxon>Planctomycetota</taxon>
        <taxon>Planctomycetia</taxon>
        <taxon>Pirellulales</taxon>
        <taxon>Pirellulaceae</taxon>
        <taxon>Rhodopirellula</taxon>
    </lineage>
</organism>
<feature type="compositionally biased region" description="Basic and acidic residues" evidence="1">
    <location>
        <begin position="127"/>
        <end position="138"/>
    </location>
</feature>
<evidence type="ECO:0000313" key="2">
    <source>
        <dbReference type="EMBL" id="KLU01968.1"/>
    </source>
</evidence>
<feature type="compositionally biased region" description="Polar residues" evidence="1">
    <location>
        <begin position="92"/>
        <end position="124"/>
    </location>
</feature>
<accession>A0A0J1B5V0</accession>
<proteinExistence type="predicted"/>
<protein>
    <submittedName>
        <fullName evidence="2">Uncharacterized protein</fullName>
    </submittedName>
</protein>
<dbReference type="RefSeq" id="WP_160311503.1">
    <property type="nucleotide sequence ID" value="NZ_LECT01000048.1"/>
</dbReference>
<evidence type="ECO:0000313" key="3">
    <source>
        <dbReference type="Proteomes" id="UP000036367"/>
    </source>
</evidence>
<dbReference type="PATRIC" id="fig|595434.4.peg.5845"/>
<feature type="region of interest" description="Disordered" evidence="1">
    <location>
        <begin position="65"/>
        <end position="148"/>
    </location>
</feature>
<sequence length="148" mass="16846">MATPTQTRRIERDESITRRDHQFVIQGDLRRWKRSDALSAFQHFPEDGEDQISQDWCARRTCRPDGLAQDGKSRKENHVAPEQDGDIDRRSTTLVQTTSELESGRSKSLSRTAPSQMQFWQVQSPPHGEDWPRVESRSDAVAGAADSP</sequence>
<dbReference type="STRING" id="595434.RISK_006152"/>
<name>A0A0J1B5V0_RHOIS</name>
<dbReference type="EMBL" id="LECT01000048">
    <property type="protein sequence ID" value="KLU01968.1"/>
    <property type="molecule type" value="Genomic_DNA"/>
</dbReference>
<gene>
    <name evidence="2" type="ORF">RISK_006152</name>
</gene>
<dbReference type="Proteomes" id="UP000036367">
    <property type="component" value="Unassembled WGS sequence"/>
</dbReference>
<feature type="compositionally biased region" description="Basic and acidic residues" evidence="1">
    <location>
        <begin position="71"/>
        <end position="91"/>
    </location>
</feature>
<evidence type="ECO:0000256" key="1">
    <source>
        <dbReference type="SAM" id="MobiDB-lite"/>
    </source>
</evidence>